<proteinExistence type="predicted"/>
<dbReference type="OrthoDB" id="10248373at2759"/>
<protein>
    <submittedName>
        <fullName evidence="2">Uncharacterized protein LOC106747464</fullName>
    </submittedName>
</protein>
<dbReference type="AlphaFoldDB" id="A0A6P3XPS2"/>
<dbReference type="GeneID" id="106747464"/>
<dbReference type="KEGG" id="dqu:106747464"/>
<name>A0A6P3XPS2_DINQU</name>
<dbReference type="Proteomes" id="UP000515204">
    <property type="component" value="Unplaced"/>
</dbReference>
<evidence type="ECO:0000313" key="2">
    <source>
        <dbReference type="RefSeq" id="XP_014480505.1"/>
    </source>
</evidence>
<keyword evidence="1" id="KW-1185">Reference proteome</keyword>
<accession>A0A6P3XPS2</accession>
<gene>
    <name evidence="2" type="primary">LOC106747464</name>
</gene>
<evidence type="ECO:0000313" key="1">
    <source>
        <dbReference type="Proteomes" id="UP000515204"/>
    </source>
</evidence>
<sequence>MNKLCATERINSGVPDGCEKFYTLTFGNEARLKIPVKLLKSCINEMDLSLITLLINHLKEINCHMYLAWAESADRENSLLSLQRAIIIECVYFGKIVQMDGKLREDQELRTYLDRLIGLHKQPQLTLEIYSRAVGPADEFVGAAAALSRMGRLNFAICQRVAYAAAGRGLLGAFPLSEAYGFGEAVHSSAEAVFPAHGYGDYTKAQRERRLRHHDVVRTAPLLRPLSDESVRSAWLPPTDAASDVGQRSSTRAC</sequence>
<organism evidence="1 2">
    <name type="scientific">Dinoponera quadriceps</name>
    <name type="common">South American ant</name>
    <dbReference type="NCBI Taxonomy" id="609295"/>
    <lineage>
        <taxon>Eukaryota</taxon>
        <taxon>Metazoa</taxon>
        <taxon>Ecdysozoa</taxon>
        <taxon>Arthropoda</taxon>
        <taxon>Hexapoda</taxon>
        <taxon>Insecta</taxon>
        <taxon>Pterygota</taxon>
        <taxon>Neoptera</taxon>
        <taxon>Endopterygota</taxon>
        <taxon>Hymenoptera</taxon>
        <taxon>Apocrita</taxon>
        <taxon>Aculeata</taxon>
        <taxon>Formicoidea</taxon>
        <taxon>Formicidae</taxon>
        <taxon>Ponerinae</taxon>
        <taxon>Ponerini</taxon>
        <taxon>Dinoponera</taxon>
    </lineage>
</organism>
<reference evidence="2" key="1">
    <citation type="submission" date="2025-08" db="UniProtKB">
        <authorList>
            <consortium name="RefSeq"/>
        </authorList>
    </citation>
    <scope>IDENTIFICATION</scope>
</reference>
<dbReference type="RefSeq" id="XP_014480505.1">
    <property type="nucleotide sequence ID" value="XM_014625019.1"/>
</dbReference>